<dbReference type="AlphaFoldDB" id="A0A6I6FER4"/>
<dbReference type="SUPFAM" id="SSF141868">
    <property type="entry name" value="EAL domain-like"/>
    <property type="match status" value="1"/>
</dbReference>
<evidence type="ECO:0000313" key="4">
    <source>
        <dbReference type="Proteomes" id="UP000422764"/>
    </source>
</evidence>
<dbReference type="EMBL" id="CP046522">
    <property type="protein sequence ID" value="QGU96375.1"/>
    <property type="molecule type" value="Genomic_DNA"/>
</dbReference>
<feature type="domain" description="EAL" evidence="1">
    <location>
        <begin position="206"/>
        <end position="460"/>
    </location>
</feature>
<dbReference type="InterPro" id="IPR050706">
    <property type="entry name" value="Cyclic-di-GMP_PDE-like"/>
</dbReference>
<name>A0A6I6FER4_9CLOT</name>
<reference evidence="3 4" key="1">
    <citation type="submission" date="2019-12" db="EMBL/GenBank/DDBJ databases">
        <title>Genome sequenceing of Clostridium bovifaecis.</title>
        <authorList>
            <person name="Yao Y."/>
        </authorList>
    </citation>
    <scope>NUCLEOTIDE SEQUENCE [LARGE SCALE GENOMIC DNA]</scope>
    <source>
        <strain evidence="3 4">BXX</strain>
    </source>
</reference>
<evidence type="ECO:0000313" key="3">
    <source>
        <dbReference type="EMBL" id="QGU96375.1"/>
    </source>
</evidence>
<sequence>MMIKDFNVDKTQKDRSDISYITEIRKYKEEFKYMTFYDALTGLPNYAMLKNEINKLIDKKEKKDKFAITYIDIDNFKYINDTLGHKVGDEFLKYIANNLNAEIEAPNLVARLGGDEFAIIFSDIQSNELLLEKIERIKHNTSKTWSVNKYQFFVSMSIGVVIYPDNGDNITTLFKNADIAMYAAKREGKDKVLFYKKELSENNLWHIQMAHKIQSGIENEEFKLYYQPQFKLNTGEIIGVEALVRWIHPKEGFIPPMEFIPLAEETGQIYSIERWIIKNALQQKKQWEEQGLNHLELSINLSSKTLTSKVNFQQIEDLILSFNVDYSKVTLEITETAIISNVEPVIERLNRLKKKGLKIALDDFGTGYSSLTHLKKLPIDIIKLDRSFIDSIVENSKDTMIVKYMLSLAHDLKYKVVAEGIETREQLKYLKKHYCDSGQGYLLSKPLCKEEVNKLVKASFKFN</sequence>
<proteinExistence type="predicted"/>
<dbReference type="SMART" id="SM00267">
    <property type="entry name" value="GGDEF"/>
    <property type="match status" value="1"/>
</dbReference>
<dbReference type="InterPro" id="IPR043128">
    <property type="entry name" value="Rev_trsase/Diguanyl_cyclase"/>
</dbReference>
<dbReference type="CDD" id="cd01949">
    <property type="entry name" value="GGDEF"/>
    <property type="match status" value="1"/>
</dbReference>
<dbReference type="Pfam" id="PF00563">
    <property type="entry name" value="EAL"/>
    <property type="match status" value="1"/>
</dbReference>
<dbReference type="InterPro" id="IPR035919">
    <property type="entry name" value="EAL_sf"/>
</dbReference>
<keyword evidence="4" id="KW-1185">Reference proteome</keyword>
<feature type="domain" description="GGDEF" evidence="2">
    <location>
        <begin position="64"/>
        <end position="197"/>
    </location>
</feature>
<evidence type="ECO:0000259" key="1">
    <source>
        <dbReference type="PROSITE" id="PS50883"/>
    </source>
</evidence>
<dbReference type="CDD" id="cd01948">
    <property type="entry name" value="EAL"/>
    <property type="match status" value="1"/>
</dbReference>
<dbReference type="NCBIfam" id="TIGR00254">
    <property type="entry name" value="GGDEF"/>
    <property type="match status" value="1"/>
</dbReference>
<dbReference type="InterPro" id="IPR000160">
    <property type="entry name" value="GGDEF_dom"/>
</dbReference>
<accession>A0A6I6FER4</accession>
<dbReference type="Gene3D" id="3.20.20.450">
    <property type="entry name" value="EAL domain"/>
    <property type="match status" value="1"/>
</dbReference>
<dbReference type="Gene3D" id="3.30.70.270">
    <property type="match status" value="1"/>
</dbReference>
<evidence type="ECO:0000259" key="2">
    <source>
        <dbReference type="PROSITE" id="PS50887"/>
    </source>
</evidence>
<gene>
    <name evidence="3" type="ORF">GOM49_15885</name>
</gene>
<dbReference type="GO" id="GO:0071111">
    <property type="term" value="F:cyclic-guanylate-specific phosphodiesterase activity"/>
    <property type="evidence" value="ECO:0007669"/>
    <property type="project" value="InterPro"/>
</dbReference>
<organism evidence="3 4">
    <name type="scientific">Clostridium bovifaecis</name>
    <dbReference type="NCBI Taxonomy" id="2184719"/>
    <lineage>
        <taxon>Bacteria</taxon>
        <taxon>Bacillati</taxon>
        <taxon>Bacillota</taxon>
        <taxon>Clostridia</taxon>
        <taxon>Eubacteriales</taxon>
        <taxon>Clostridiaceae</taxon>
        <taxon>Clostridium</taxon>
    </lineage>
</organism>
<dbReference type="InterPro" id="IPR001633">
    <property type="entry name" value="EAL_dom"/>
</dbReference>
<dbReference type="PANTHER" id="PTHR33121:SF70">
    <property type="entry name" value="SIGNALING PROTEIN YKOW"/>
    <property type="match status" value="1"/>
</dbReference>
<dbReference type="Proteomes" id="UP000422764">
    <property type="component" value="Chromosome"/>
</dbReference>
<dbReference type="PROSITE" id="PS50887">
    <property type="entry name" value="GGDEF"/>
    <property type="match status" value="1"/>
</dbReference>
<protein>
    <submittedName>
        <fullName evidence="3">EAL domain-containing protein</fullName>
    </submittedName>
</protein>
<dbReference type="InterPro" id="IPR029787">
    <property type="entry name" value="Nucleotide_cyclase"/>
</dbReference>
<dbReference type="SMART" id="SM00052">
    <property type="entry name" value="EAL"/>
    <property type="match status" value="1"/>
</dbReference>
<dbReference type="PROSITE" id="PS50883">
    <property type="entry name" value="EAL"/>
    <property type="match status" value="1"/>
</dbReference>
<dbReference type="SUPFAM" id="SSF55073">
    <property type="entry name" value="Nucleotide cyclase"/>
    <property type="match status" value="1"/>
</dbReference>
<dbReference type="Pfam" id="PF00990">
    <property type="entry name" value="GGDEF"/>
    <property type="match status" value="1"/>
</dbReference>
<dbReference type="PANTHER" id="PTHR33121">
    <property type="entry name" value="CYCLIC DI-GMP PHOSPHODIESTERASE PDEF"/>
    <property type="match status" value="1"/>
</dbReference>
<dbReference type="FunFam" id="3.20.20.450:FF:000001">
    <property type="entry name" value="Cyclic di-GMP phosphodiesterase yahA"/>
    <property type="match status" value="1"/>
</dbReference>